<organism evidence="2 3">
    <name type="scientific">Ricinus communis</name>
    <name type="common">Castor bean</name>
    <dbReference type="NCBI Taxonomy" id="3988"/>
    <lineage>
        <taxon>Eukaryota</taxon>
        <taxon>Viridiplantae</taxon>
        <taxon>Streptophyta</taxon>
        <taxon>Embryophyta</taxon>
        <taxon>Tracheophyta</taxon>
        <taxon>Spermatophyta</taxon>
        <taxon>Magnoliopsida</taxon>
        <taxon>eudicotyledons</taxon>
        <taxon>Gunneridae</taxon>
        <taxon>Pentapetalae</taxon>
        <taxon>rosids</taxon>
        <taxon>fabids</taxon>
        <taxon>Malpighiales</taxon>
        <taxon>Euphorbiaceae</taxon>
        <taxon>Acalyphoideae</taxon>
        <taxon>Acalypheae</taxon>
        <taxon>Ricinus</taxon>
    </lineage>
</organism>
<evidence type="ECO:0000313" key="3">
    <source>
        <dbReference type="Proteomes" id="UP000008311"/>
    </source>
</evidence>
<evidence type="ECO:0000256" key="1">
    <source>
        <dbReference type="SAM" id="MobiDB-lite"/>
    </source>
</evidence>
<dbReference type="Proteomes" id="UP000008311">
    <property type="component" value="Unassembled WGS sequence"/>
</dbReference>
<dbReference type="InParanoid" id="B9TCJ0"/>
<evidence type="ECO:0000313" key="2">
    <source>
        <dbReference type="EMBL" id="EEF26426.1"/>
    </source>
</evidence>
<sequence length="70" mass="7630">MPAHQTIHSRLVMCHIAVSCAGRGAGETVGAGAGRRTAAGADLRAQGQTVASPRRQVPREWRRDRPWRRS</sequence>
<feature type="region of interest" description="Disordered" evidence="1">
    <location>
        <begin position="25"/>
        <end position="70"/>
    </location>
</feature>
<dbReference type="EMBL" id="EQ977325">
    <property type="protein sequence ID" value="EEF26426.1"/>
    <property type="molecule type" value="Genomic_DNA"/>
</dbReference>
<accession>B9TCJ0</accession>
<reference evidence="3" key="1">
    <citation type="journal article" date="2010" name="Nat. Biotechnol.">
        <title>Draft genome sequence of the oilseed species Ricinus communis.</title>
        <authorList>
            <person name="Chan A.P."/>
            <person name="Crabtree J."/>
            <person name="Zhao Q."/>
            <person name="Lorenzi H."/>
            <person name="Orvis J."/>
            <person name="Puiu D."/>
            <person name="Melake-Berhan A."/>
            <person name="Jones K.M."/>
            <person name="Redman J."/>
            <person name="Chen G."/>
            <person name="Cahoon E.B."/>
            <person name="Gedil M."/>
            <person name="Stanke M."/>
            <person name="Haas B.J."/>
            <person name="Wortman J.R."/>
            <person name="Fraser-Liggett C.M."/>
            <person name="Ravel J."/>
            <person name="Rabinowicz P.D."/>
        </authorList>
    </citation>
    <scope>NUCLEOTIDE SEQUENCE [LARGE SCALE GENOMIC DNA]</scope>
    <source>
        <strain evidence="3">cv. Hale</strain>
    </source>
</reference>
<proteinExistence type="predicted"/>
<name>B9TCJ0_RICCO</name>
<protein>
    <submittedName>
        <fullName evidence="2">Uncharacterized protein</fullName>
    </submittedName>
</protein>
<gene>
    <name evidence="2" type="ORF">RCOM_1913230</name>
</gene>
<keyword evidence="3" id="KW-1185">Reference proteome</keyword>
<dbReference type="AlphaFoldDB" id="B9TCJ0"/>